<sequence>MNPAQLQQQNEQVLKLSVPLRPEPQLSFEQAANLLGQFIRWSNTTPYYRTYIDKPAEGEIHAIFQYEKLPPFTVDGLRYLERETEYFISLGPYELCIQETKFGFVPGSSETHASRVRRKIRFSKGGVSTVMLVHYSRGPAQPVPPEVLRMPPVRQYPLIPSAEPAIFVMGEKTGQRVPLQSLPLLQQQQQQQGLIPGPQGFQPQANAGPPPPRGPMQNPMQAQNAALASQSAAIAAQNAAMAAHRGPPKPHIPEDVNDEDESDVVTHRDISTTRFIRNHEFLAEVFSPEPTPKPVELPEEKEEDLQATLTALQAEIDALNQKTTEFEAMKLANESAALALH</sequence>
<dbReference type="AlphaFoldDB" id="A0A0C3QS14"/>
<dbReference type="HOGENOM" id="CLU_044238_0_0_1"/>
<evidence type="ECO:0000256" key="1">
    <source>
        <dbReference type="SAM" id="Coils"/>
    </source>
</evidence>
<evidence type="ECO:0000259" key="3">
    <source>
        <dbReference type="Pfam" id="PF08549"/>
    </source>
</evidence>
<dbReference type="GO" id="GO:0006338">
    <property type="term" value="P:chromatin remodeling"/>
    <property type="evidence" value="ECO:0007669"/>
    <property type="project" value="InterPro"/>
</dbReference>
<dbReference type="InterPro" id="IPR013859">
    <property type="entry name" value="Ssr4_N"/>
</dbReference>
<dbReference type="InterPro" id="IPR046464">
    <property type="entry name" value="SWI-SNF_Ssr4_C"/>
</dbReference>
<evidence type="ECO:0000313" key="5">
    <source>
        <dbReference type="EMBL" id="KIO30699.1"/>
    </source>
</evidence>
<feature type="compositionally biased region" description="Low complexity" evidence="2">
    <location>
        <begin position="187"/>
        <end position="207"/>
    </location>
</feature>
<gene>
    <name evidence="5" type="ORF">M407DRAFT_242095</name>
</gene>
<evidence type="ECO:0000256" key="2">
    <source>
        <dbReference type="SAM" id="MobiDB-lite"/>
    </source>
</evidence>
<reference evidence="5 6" key="1">
    <citation type="submission" date="2014-04" db="EMBL/GenBank/DDBJ databases">
        <authorList>
            <consortium name="DOE Joint Genome Institute"/>
            <person name="Kuo A."/>
            <person name="Girlanda M."/>
            <person name="Perotto S."/>
            <person name="Kohler A."/>
            <person name="Nagy L.G."/>
            <person name="Floudas D."/>
            <person name="Copeland A."/>
            <person name="Barry K.W."/>
            <person name="Cichocki N."/>
            <person name="Veneault-Fourrey C."/>
            <person name="LaButti K."/>
            <person name="Lindquist E.A."/>
            <person name="Lipzen A."/>
            <person name="Lundell T."/>
            <person name="Morin E."/>
            <person name="Murat C."/>
            <person name="Sun H."/>
            <person name="Tunlid A."/>
            <person name="Henrissat B."/>
            <person name="Grigoriev I.V."/>
            <person name="Hibbett D.S."/>
            <person name="Martin F."/>
            <person name="Nordberg H.P."/>
            <person name="Cantor M.N."/>
            <person name="Hua S.X."/>
        </authorList>
    </citation>
    <scope>NUCLEOTIDE SEQUENCE [LARGE SCALE GENOMIC DNA]</scope>
    <source>
        <strain evidence="5 6">MUT 4182</strain>
    </source>
</reference>
<dbReference type="Pfam" id="PF20497">
    <property type="entry name" value="SWI-SNF_Ssr4_C"/>
    <property type="match status" value="1"/>
</dbReference>
<evidence type="ECO:0000259" key="4">
    <source>
        <dbReference type="Pfam" id="PF20497"/>
    </source>
</evidence>
<dbReference type="Proteomes" id="UP000054248">
    <property type="component" value="Unassembled WGS sequence"/>
</dbReference>
<dbReference type="OrthoDB" id="5321006at2759"/>
<dbReference type="Pfam" id="PF08549">
    <property type="entry name" value="SWI-SNF_Ssr4_N"/>
    <property type="match status" value="1"/>
</dbReference>
<feature type="domain" description="SWI/SNF and RSC complexes subunit Ssr4 N-terminal" evidence="3">
    <location>
        <begin position="26"/>
        <end position="125"/>
    </location>
</feature>
<protein>
    <submittedName>
        <fullName evidence="5">Uncharacterized protein</fullName>
    </submittedName>
</protein>
<feature type="compositionally biased region" description="Low complexity" evidence="2">
    <location>
        <begin position="215"/>
        <end position="243"/>
    </location>
</feature>
<keyword evidence="6" id="KW-1185">Reference proteome</keyword>
<feature type="coiled-coil region" evidence="1">
    <location>
        <begin position="302"/>
        <end position="329"/>
    </location>
</feature>
<keyword evidence="1" id="KW-0175">Coiled coil</keyword>
<reference evidence="6" key="2">
    <citation type="submission" date="2015-01" db="EMBL/GenBank/DDBJ databases">
        <title>Evolutionary Origins and Diversification of the Mycorrhizal Mutualists.</title>
        <authorList>
            <consortium name="DOE Joint Genome Institute"/>
            <consortium name="Mycorrhizal Genomics Consortium"/>
            <person name="Kohler A."/>
            <person name="Kuo A."/>
            <person name="Nagy L.G."/>
            <person name="Floudas D."/>
            <person name="Copeland A."/>
            <person name="Barry K.W."/>
            <person name="Cichocki N."/>
            <person name="Veneault-Fourrey C."/>
            <person name="LaButti K."/>
            <person name="Lindquist E.A."/>
            <person name="Lipzen A."/>
            <person name="Lundell T."/>
            <person name="Morin E."/>
            <person name="Murat C."/>
            <person name="Riley R."/>
            <person name="Ohm R."/>
            <person name="Sun H."/>
            <person name="Tunlid A."/>
            <person name="Henrissat B."/>
            <person name="Grigoriev I.V."/>
            <person name="Hibbett D.S."/>
            <person name="Martin F."/>
        </authorList>
    </citation>
    <scope>NUCLEOTIDE SEQUENCE [LARGE SCALE GENOMIC DNA]</scope>
    <source>
        <strain evidence="6">MUT 4182</strain>
    </source>
</reference>
<organism evidence="5 6">
    <name type="scientific">Tulasnella calospora MUT 4182</name>
    <dbReference type="NCBI Taxonomy" id="1051891"/>
    <lineage>
        <taxon>Eukaryota</taxon>
        <taxon>Fungi</taxon>
        <taxon>Dikarya</taxon>
        <taxon>Basidiomycota</taxon>
        <taxon>Agaricomycotina</taxon>
        <taxon>Agaricomycetes</taxon>
        <taxon>Cantharellales</taxon>
        <taxon>Tulasnellaceae</taxon>
        <taxon>Tulasnella</taxon>
    </lineage>
</organism>
<evidence type="ECO:0000313" key="6">
    <source>
        <dbReference type="Proteomes" id="UP000054248"/>
    </source>
</evidence>
<dbReference type="EMBL" id="KN822969">
    <property type="protein sequence ID" value="KIO30699.1"/>
    <property type="molecule type" value="Genomic_DNA"/>
</dbReference>
<proteinExistence type="predicted"/>
<name>A0A0C3QS14_9AGAM</name>
<feature type="region of interest" description="Disordered" evidence="2">
    <location>
        <begin position="187"/>
        <end position="263"/>
    </location>
</feature>
<feature type="domain" description="SWI/SNF and RSC complexes subunit Ssr4 C-terminal" evidence="4">
    <location>
        <begin position="254"/>
        <end position="287"/>
    </location>
</feature>
<accession>A0A0C3QS14</accession>